<gene>
    <name evidence="1" type="ORF">GT755_12290</name>
</gene>
<comment type="caution">
    <text evidence="1">The sequence shown here is derived from an EMBL/GenBank/DDBJ whole genome shotgun (WGS) entry which is preliminary data.</text>
</comment>
<dbReference type="EMBL" id="WXEW01000003">
    <property type="protein sequence ID" value="NAS22461.1"/>
    <property type="molecule type" value="Genomic_DNA"/>
</dbReference>
<dbReference type="Proteomes" id="UP000479526">
    <property type="component" value="Unassembled WGS sequence"/>
</dbReference>
<dbReference type="RefSeq" id="WP_161479829.1">
    <property type="nucleotide sequence ID" value="NZ_WXEW01000003.1"/>
</dbReference>
<proteinExistence type="predicted"/>
<keyword evidence="2" id="KW-1185">Reference proteome</keyword>
<protein>
    <submittedName>
        <fullName evidence="1">Uncharacterized protein</fullName>
    </submittedName>
</protein>
<dbReference type="AlphaFoldDB" id="A0A7C9JC25"/>
<organism evidence="1 2">
    <name type="scientific">Herbidospora solisilvae</name>
    <dbReference type="NCBI Taxonomy" id="2696284"/>
    <lineage>
        <taxon>Bacteria</taxon>
        <taxon>Bacillati</taxon>
        <taxon>Actinomycetota</taxon>
        <taxon>Actinomycetes</taxon>
        <taxon>Streptosporangiales</taxon>
        <taxon>Streptosporangiaceae</taxon>
        <taxon>Herbidospora</taxon>
    </lineage>
</organism>
<evidence type="ECO:0000313" key="2">
    <source>
        <dbReference type="Proteomes" id="UP000479526"/>
    </source>
</evidence>
<name>A0A7C9JC25_9ACTN</name>
<reference evidence="1 2" key="1">
    <citation type="submission" date="2020-01" db="EMBL/GenBank/DDBJ databases">
        <title>Herbidospora sp. NEAU-GS84 nov., a novel actinomycete isolated from soil.</title>
        <authorList>
            <person name="Han L."/>
        </authorList>
    </citation>
    <scope>NUCLEOTIDE SEQUENCE [LARGE SCALE GENOMIC DNA]</scope>
    <source>
        <strain evidence="1 2">NEAU-GS84</strain>
    </source>
</reference>
<sequence>MTRPAAQSGEHVPSLFASDDEIAELREQLKAASGDAIHERDMKMRLLKERSTWEKAVRAAAAREAWHQVAFKFEIYVIPKLVQPYRELCGRIEMLPDRPKPDQVERLKWAAKDVAKLLKEKAGEGERGLAEVFGELARLREAVRVEGAKLHAVHGSTDRHGYCECPGCELIQAVEKGAIREAPEYTGDDALEGAA</sequence>
<accession>A0A7C9JC25</accession>
<evidence type="ECO:0000313" key="1">
    <source>
        <dbReference type="EMBL" id="NAS22461.1"/>
    </source>
</evidence>